<organism evidence="2 3">
    <name type="scientific">Negadavirga shengliensis</name>
    <dbReference type="NCBI Taxonomy" id="1389218"/>
    <lineage>
        <taxon>Bacteria</taxon>
        <taxon>Pseudomonadati</taxon>
        <taxon>Bacteroidota</taxon>
        <taxon>Cytophagia</taxon>
        <taxon>Cytophagales</taxon>
        <taxon>Cyclobacteriaceae</taxon>
        <taxon>Negadavirga</taxon>
    </lineage>
</organism>
<accession>A0ABV9T7W7</accession>
<reference evidence="3" key="1">
    <citation type="journal article" date="2019" name="Int. J. Syst. Evol. Microbiol.">
        <title>The Global Catalogue of Microorganisms (GCM) 10K type strain sequencing project: providing services to taxonomists for standard genome sequencing and annotation.</title>
        <authorList>
            <consortium name="The Broad Institute Genomics Platform"/>
            <consortium name="The Broad Institute Genome Sequencing Center for Infectious Disease"/>
            <person name="Wu L."/>
            <person name="Ma J."/>
        </authorList>
    </citation>
    <scope>NUCLEOTIDE SEQUENCE [LARGE SCALE GENOMIC DNA]</scope>
    <source>
        <strain evidence="3">CGMCC 4.7466</strain>
    </source>
</reference>
<dbReference type="RefSeq" id="WP_377069186.1">
    <property type="nucleotide sequence ID" value="NZ_JBHSJJ010000024.1"/>
</dbReference>
<keyword evidence="3" id="KW-1185">Reference proteome</keyword>
<keyword evidence="1" id="KW-0732">Signal</keyword>
<name>A0ABV9T7W7_9BACT</name>
<proteinExistence type="predicted"/>
<protein>
    <recommendedName>
        <fullName evidence="4">Lipoprotein</fullName>
    </recommendedName>
</protein>
<evidence type="ECO:0008006" key="4">
    <source>
        <dbReference type="Google" id="ProtNLM"/>
    </source>
</evidence>
<dbReference type="PROSITE" id="PS51257">
    <property type="entry name" value="PROKAR_LIPOPROTEIN"/>
    <property type="match status" value="1"/>
</dbReference>
<dbReference type="EMBL" id="JBHSJJ010000024">
    <property type="protein sequence ID" value="MFC4874893.1"/>
    <property type="molecule type" value="Genomic_DNA"/>
</dbReference>
<feature type="signal peptide" evidence="1">
    <location>
        <begin position="1"/>
        <end position="18"/>
    </location>
</feature>
<feature type="chain" id="PRO_5045535065" description="Lipoprotein" evidence="1">
    <location>
        <begin position="19"/>
        <end position="239"/>
    </location>
</feature>
<dbReference type="Proteomes" id="UP001595818">
    <property type="component" value="Unassembled WGS sequence"/>
</dbReference>
<gene>
    <name evidence="2" type="ORF">ACFPFU_24530</name>
</gene>
<evidence type="ECO:0000256" key="1">
    <source>
        <dbReference type="SAM" id="SignalP"/>
    </source>
</evidence>
<sequence length="239" mass="26485">MKNSIFCAITLTSWALLACDSDDADPGQPKTEHVYRFEENMEGWAGDFADLPVDGQDIYELEVGHEQLPEETGKAEWAIMMKGHNRSDDLFMFLKRKIDGLKPSTTYNLVFDLEIASQYPEESVGIGGSPGASVYLKAGATISEPEAVVEEEGVEDYLRMNIDKGNQAQDGEDMFGIGTIGIEGEEFRYELISRSNADRPFPITTDADGSIWLIVGTDSGFEGLTVLYYNQIKVTLIEQ</sequence>
<evidence type="ECO:0000313" key="2">
    <source>
        <dbReference type="EMBL" id="MFC4874893.1"/>
    </source>
</evidence>
<comment type="caution">
    <text evidence="2">The sequence shown here is derived from an EMBL/GenBank/DDBJ whole genome shotgun (WGS) entry which is preliminary data.</text>
</comment>
<evidence type="ECO:0000313" key="3">
    <source>
        <dbReference type="Proteomes" id="UP001595818"/>
    </source>
</evidence>